<feature type="signal peptide" evidence="2">
    <location>
        <begin position="1"/>
        <end position="24"/>
    </location>
</feature>
<feature type="chain" id="PRO_5027011362" evidence="2">
    <location>
        <begin position="25"/>
        <end position="623"/>
    </location>
</feature>
<dbReference type="PANTHER" id="PTHR46825:SF9">
    <property type="entry name" value="BETA-LACTAMASE-RELATED DOMAIN-CONTAINING PROTEIN"/>
    <property type="match status" value="1"/>
</dbReference>
<dbReference type="RefSeq" id="WP_161837675.1">
    <property type="nucleotide sequence ID" value="NZ_CP048000.1"/>
</dbReference>
<keyword evidence="1" id="KW-0472">Membrane</keyword>
<dbReference type="AlphaFoldDB" id="A0A6P1TME5"/>
<gene>
    <name evidence="4" type="ORF">Ana3638_08755</name>
</gene>
<feature type="domain" description="Beta-lactamase-related" evidence="3">
    <location>
        <begin position="55"/>
        <end position="365"/>
    </location>
</feature>
<dbReference type="EMBL" id="CP048000">
    <property type="protein sequence ID" value="QHQ60845.1"/>
    <property type="molecule type" value="Genomic_DNA"/>
</dbReference>
<evidence type="ECO:0000256" key="2">
    <source>
        <dbReference type="SAM" id="SignalP"/>
    </source>
</evidence>
<proteinExistence type="predicted"/>
<dbReference type="KEGG" id="anr:Ana3638_08755"/>
<dbReference type="PANTHER" id="PTHR46825">
    <property type="entry name" value="D-ALANYL-D-ALANINE-CARBOXYPEPTIDASE/ENDOPEPTIDASE AMPH"/>
    <property type="match status" value="1"/>
</dbReference>
<dbReference type="SUPFAM" id="SSF56601">
    <property type="entry name" value="beta-lactamase/transpeptidase-like"/>
    <property type="match status" value="1"/>
</dbReference>
<evidence type="ECO:0000256" key="1">
    <source>
        <dbReference type="SAM" id="Phobius"/>
    </source>
</evidence>
<feature type="transmembrane region" description="Helical" evidence="1">
    <location>
        <begin position="531"/>
        <end position="550"/>
    </location>
</feature>
<dbReference type="InterPro" id="IPR001466">
    <property type="entry name" value="Beta-lactam-related"/>
</dbReference>
<dbReference type="Pfam" id="PF00144">
    <property type="entry name" value="Beta-lactamase"/>
    <property type="match status" value="1"/>
</dbReference>
<dbReference type="InterPro" id="IPR012338">
    <property type="entry name" value="Beta-lactam/transpept-like"/>
</dbReference>
<reference evidence="4 5" key="1">
    <citation type="submission" date="2020-01" db="EMBL/GenBank/DDBJ databases">
        <title>Genome analysis of Anaerocolumna sp. CBA3638.</title>
        <authorList>
            <person name="Kim J."/>
            <person name="Roh S.W."/>
        </authorList>
    </citation>
    <scope>NUCLEOTIDE SEQUENCE [LARGE SCALE GENOMIC DNA]</scope>
    <source>
        <strain evidence="4 5">CBA3638</strain>
    </source>
</reference>
<keyword evidence="1" id="KW-0812">Transmembrane</keyword>
<feature type="transmembrane region" description="Helical" evidence="1">
    <location>
        <begin position="562"/>
        <end position="585"/>
    </location>
</feature>
<keyword evidence="4" id="KW-0378">Hydrolase</keyword>
<dbReference type="Proteomes" id="UP000464314">
    <property type="component" value="Chromosome"/>
</dbReference>
<feature type="transmembrane region" description="Helical" evidence="1">
    <location>
        <begin position="597"/>
        <end position="619"/>
    </location>
</feature>
<sequence length="623" mass="70412">MKKLAGLFIAIAVVMNLFSMKAYAEEIKEWETPSGISSEEIETVCDKAFAGYIGDSVAGGAIAIVKDGRIVFEKGYGYADIKNRITVDPKTTVFEYGSVTKLFTWISAMQLAEQEMLDLNADIRNYLPNGFKLKMNFEKPITMLNLMNHQAGYDDYLIHLFSKANEIPDLKSSLYENQADQVHEPGFAMSYSNYSAGLAGYIVQCVSKEPMYQYVQEHIFDAAGMEHTTMNPDISTNEYVQEHKSLAYKMQDSGDLAEARWSYVPMYPAGSANGTVEELAEFGIALCNEDENPVLFKNKGSVEKLLSASYRAKEEVSGIAHGFIEYDGEFKTYWHNGGTENFSTFFAVVPEADYAIAMAANTEAGMSLIQELGFQTVQKKAVTLEKPEDNLPDTKNVEGKYKDFREVHHGISQLFYLFPEAIKVKAVNNTQISVAGELYTQIKPYLYQSVKTGIKSGFVVEKGKVVKYSNMIDYIPVTWKENIKRYITYIILVCFLLSFFIQVIYLIGTSVRNRIRGTERVQITGINKKRWAIFSLAGYLALFSNIYIIINKILSWENFSSIRIHIFVNYGIGIFVMITSGIVIFSLRQKKGRLEKFIYGSYGISSVFMIITLGMWGVFNFMR</sequence>
<keyword evidence="2" id="KW-0732">Signal</keyword>
<organism evidence="4 5">
    <name type="scientific">Anaerocolumna sedimenticola</name>
    <dbReference type="NCBI Taxonomy" id="2696063"/>
    <lineage>
        <taxon>Bacteria</taxon>
        <taxon>Bacillati</taxon>
        <taxon>Bacillota</taxon>
        <taxon>Clostridia</taxon>
        <taxon>Lachnospirales</taxon>
        <taxon>Lachnospiraceae</taxon>
        <taxon>Anaerocolumna</taxon>
    </lineage>
</organism>
<protein>
    <submittedName>
        <fullName evidence="4">Serine hydrolase</fullName>
    </submittedName>
</protein>
<keyword evidence="5" id="KW-1185">Reference proteome</keyword>
<dbReference type="GO" id="GO:0016787">
    <property type="term" value="F:hydrolase activity"/>
    <property type="evidence" value="ECO:0007669"/>
    <property type="project" value="UniProtKB-KW"/>
</dbReference>
<feature type="transmembrane region" description="Helical" evidence="1">
    <location>
        <begin position="486"/>
        <end position="511"/>
    </location>
</feature>
<evidence type="ECO:0000313" key="4">
    <source>
        <dbReference type="EMBL" id="QHQ60845.1"/>
    </source>
</evidence>
<dbReference type="InterPro" id="IPR050491">
    <property type="entry name" value="AmpC-like"/>
</dbReference>
<accession>A0A6P1TME5</accession>
<name>A0A6P1TME5_9FIRM</name>
<dbReference type="Gene3D" id="3.40.710.10">
    <property type="entry name" value="DD-peptidase/beta-lactamase superfamily"/>
    <property type="match status" value="1"/>
</dbReference>
<evidence type="ECO:0000313" key="5">
    <source>
        <dbReference type="Proteomes" id="UP000464314"/>
    </source>
</evidence>
<keyword evidence="1" id="KW-1133">Transmembrane helix</keyword>
<evidence type="ECO:0000259" key="3">
    <source>
        <dbReference type="Pfam" id="PF00144"/>
    </source>
</evidence>